<evidence type="ECO:0000256" key="1">
    <source>
        <dbReference type="SAM" id="MobiDB-lite"/>
    </source>
</evidence>
<dbReference type="SUPFAM" id="SSF82714">
    <property type="entry name" value="Multidrug efflux transporter AcrB TolC docking domain, DN and DC subdomains"/>
    <property type="match status" value="2"/>
</dbReference>
<keyword evidence="4" id="KW-1185">Reference proteome</keyword>
<feature type="transmembrane region" description="Helical" evidence="2">
    <location>
        <begin position="886"/>
        <end position="905"/>
    </location>
</feature>
<accession>A0ABW1HS60</accession>
<keyword evidence="2" id="KW-1133">Transmembrane helix</keyword>
<dbReference type="RefSeq" id="WP_353898592.1">
    <property type="nucleotide sequence ID" value="NZ_CP158970.1"/>
</dbReference>
<dbReference type="InterPro" id="IPR001036">
    <property type="entry name" value="Acrflvin-R"/>
</dbReference>
<feature type="compositionally biased region" description="Gly residues" evidence="1">
    <location>
        <begin position="681"/>
        <end position="693"/>
    </location>
</feature>
<dbReference type="EMBL" id="JBHSQQ010000152">
    <property type="protein sequence ID" value="MFC5944020.1"/>
    <property type="molecule type" value="Genomic_DNA"/>
</dbReference>
<feature type="region of interest" description="Disordered" evidence="1">
    <location>
        <begin position="250"/>
        <end position="280"/>
    </location>
</feature>
<feature type="transmembrane region" description="Helical" evidence="2">
    <location>
        <begin position="459"/>
        <end position="485"/>
    </location>
</feature>
<dbReference type="PANTHER" id="PTHR32063">
    <property type="match status" value="1"/>
</dbReference>
<feature type="transmembrane region" description="Helical" evidence="2">
    <location>
        <begin position="987"/>
        <end position="1012"/>
    </location>
</feature>
<feature type="region of interest" description="Disordered" evidence="1">
    <location>
        <begin position="678"/>
        <end position="698"/>
    </location>
</feature>
<organism evidence="3 4">
    <name type="scientific">Micromonospora harpali</name>
    <dbReference type="NCBI Taxonomy" id="1490225"/>
    <lineage>
        <taxon>Bacteria</taxon>
        <taxon>Bacillati</taxon>
        <taxon>Actinomycetota</taxon>
        <taxon>Actinomycetes</taxon>
        <taxon>Micromonosporales</taxon>
        <taxon>Micromonosporaceae</taxon>
        <taxon>Micromonospora</taxon>
    </lineage>
</organism>
<proteinExistence type="predicted"/>
<comment type="caution">
    <text evidence="3">The sequence shown here is derived from an EMBL/GenBank/DDBJ whole genome shotgun (WGS) entry which is preliminary data.</text>
</comment>
<feature type="transmembrane region" description="Helical" evidence="2">
    <location>
        <begin position="938"/>
        <end position="962"/>
    </location>
</feature>
<dbReference type="Proteomes" id="UP001596207">
    <property type="component" value="Unassembled WGS sequence"/>
</dbReference>
<name>A0ABW1HS60_9ACTN</name>
<dbReference type="InterPro" id="IPR027463">
    <property type="entry name" value="AcrB_DN_DC_subdom"/>
</dbReference>
<dbReference type="Gene3D" id="3.30.70.1430">
    <property type="entry name" value="Multidrug efflux transporter AcrB pore domain"/>
    <property type="match status" value="2"/>
</dbReference>
<sequence length="1071" mass="109506">MLFLSRVSLANRRLVALLTALLVALGIYTIPSLKQQLLPDLSFPAVTVVAAYPGAPPEVVEEQVTGPIEKAVEGIDGVESTTSTSQQGSVQVMISFSFDSDIDQAATDVEQAVSKISSTLPAGVDPQVLTGSTADLPTMVLAATSDGDQHALAAALDEKVVPALRAVDGVNDVAISGVRDQVVTVTPDTAALTRAGLTTQSIVTALGTLGGTSSAGQITSDGRNLSLAVGQPVTSLSQIQGLWLSPTASAASPAEAGRPGTGQGVAAPAPAAPSGAASGKPVQLKQVATVALTDAPVTSITRTDGKPSLGISLTMDHGGSSPNISDDVRDQLPQLQAALGDDARLVVVSDSGPGVKEAVNGLVEEGALGLLMAILVIVLFLRSARATVVTAVSIPLSLLVALIAVWQRDYSLNILTLGALTIAVGRVVDDSIVVLENIKRHLGYGEDRRSAVLTAVREVASAVTSSTLTTVAVFLPIALVGGFVGELFGSFSITVSAAMLASLLVSLTVVPVLAYWFLKAPADAAGVPADEYRARVEEHERRGLLPRAYLPVIRWAVGHRKTVLAGALALLAATVVLAGSLKTTFIGDSGEDSIGVTQTLPAGTDLATTDAAAKKVEGALASVDGVESYQVVIGSSGGFFGSRTANNVSYTLNLADDADSATVSDAVRDRLAAITDAGELKLGGGPGGGGPGGDSTISVSIRADDDQALSQATRQVQEALTGVSQVTDVESDLSESAPQISIVPDGQAAARYGLTTNAIVSALRQSVEGTTVTQVTLDGAARDVLVRTADATPDSLAEVKALVLPAGTGTVRLDQVATVSRVDGPVQRTHVDGERTNTVTATPVGDDTGAASSAVTDRLDTLTLPAGSSYEIGGVTADQSEAFSQLILAMAAAIALVFLILVGVFRSIRQTLILLVSIPFAFVGAFALLLVTGTPLGVAALIGILMLIGIVVTNAIVLMDLINQYRERGMSVAEAVVEGGQRRLRPILMTALATIFALLPMALGITGAGAFISTPLAVVVIGGLVTSTLLTLVLIPVLYTMVEGRRERRQARRSGPAPQPETVAEEPVPVA</sequence>
<reference evidence="4" key="1">
    <citation type="journal article" date="2019" name="Int. J. Syst. Evol. Microbiol.">
        <title>The Global Catalogue of Microorganisms (GCM) 10K type strain sequencing project: providing services to taxonomists for standard genome sequencing and annotation.</title>
        <authorList>
            <consortium name="The Broad Institute Genomics Platform"/>
            <consortium name="The Broad Institute Genome Sequencing Center for Infectious Disease"/>
            <person name="Wu L."/>
            <person name="Ma J."/>
        </authorList>
    </citation>
    <scope>NUCLEOTIDE SEQUENCE [LARGE SCALE GENOMIC DNA]</scope>
    <source>
        <strain evidence="4">CGMCC 4.7173</strain>
    </source>
</reference>
<keyword evidence="2" id="KW-0472">Membrane</keyword>
<feature type="transmembrane region" description="Helical" evidence="2">
    <location>
        <begin position="491"/>
        <end position="518"/>
    </location>
</feature>
<dbReference type="Gene3D" id="3.30.2090.10">
    <property type="entry name" value="Multidrug efflux transporter AcrB TolC docking domain, DN and DC subdomains"/>
    <property type="match status" value="3"/>
</dbReference>
<keyword evidence="2" id="KW-0812">Transmembrane</keyword>
<feature type="transmembrane region" description="Helical" evidence="2">
    <location>
        <begin position="912"/>
        <end position="932"/>
    </location>
</feature>
<evidence type="ECO:0000313" key="3">
    <source>
        <dbReference type="EMBL" id="MFC5944020.1"/>
    </source>
</evidence>
<dbReference type="Gene3D" id="3.30.70.1320">
    <property type="entry name" value="Multidrug efflux transporter AcrB pore domain like"/>
    <property type="match status" value="2"/>
</dbReference>
<feature type="transmembrane region" description="Helical" evidence="2">
    <location>
        <begin position="388"/>
        <end position="406"/>
    </location>
</feature>
<feature type="transmembrane region" description="Helical" evidence="2">
    <location>
        <begin position="563"/>
        <end position="581"/>
    </location>
</feature>
<dbReference type="Pfam" id="PF00873">
    <property type="entry name" value="ACR_tran"/>
    <property type="match status" value="2"/>
</dbReference>
<dbReference type="Gene3D" id="3.30.70.1440">
    <property type="entry name" value="Multidrug efflux transporter AcrB pore domain"/>
    <property type="match status" value="1"/>
</dbReference>
<dbReference type="PANTHER" id="PTHR32063:SF0">
    <property type="entry name" value="SWARMING MOTILITY PROTEIN SWRC"/>
    <property type="match status" value="1"/>
</dbReference>
<feature type="region of interest" description="Disordered" evidence="1">
    <location>
        <begin position="1048"/>
        <end position="1071"/>
    </location>
</feature>
<dbReference type="SUPFAM" id="SSF82693">
    <property type="entry name" value="Multidrug efflux transporter AcrB pore domain, PN1, PN2, PC1 and PC2 subdomains"/>
    <property type="match status" value="3"/>
</dbReference>
<gene>
    <name evidence="3" type="ORF">ACFPZ4_21395</name>
</gene>
<dbReference type="Gene3D" id="1.20.1640.10">
    <property type="entry name" value="Multidrug efflux transporter AcrB transmembrane domain"/>
    <property type="match status" value="3"/>
</dbReference>
<dbReference type="SUPFAM" id="SSF82866">
    <property type="entry name" value="Multidrug efflux transporter AcrB transmembrane domain"/>
    <property type="match status" value="2"/>
</dbReference>
<evidence type="ECO:0000256" key="2">
    <source>
        <dbReference type="SAM" id="Phobius"/>
    </source>
</evidence>
<protein>
    <submittedName>
        <fullName evidence="3">Efflux RND transporter permease subunit</fullName>
    </submittedName>
</protein>
<evidence type="ECO:0000313" key="4">
    <source>
        <dbReference type="Proteomes" id="UP001596207"/>
    </source>
</evidence>
<dbReference type="PRINTS" id="PR00702">
    <property type="entry name" value="ACRIFLAVINRP"/>
</dbReference>
<feature type="transmembrane region" description="Helical" evidence="2">
    <location>
        <begin position="1018"/>
        <end position="1042"/>
    </location>
</feature>